<evidence type="ECO:0000256" key="5">
    <source>
        <dbReference type="ARBA" id="ARBA00022777"/>
    </source>
</evidence>
<evidence type="ECO:0000256" key="3">
    <source>
        <dbReference type="ARBA" id="ARBA00022679"/>
    </source>
</evidence>
<dbReference type="EC" id="2.7.11.1" evidence="1"/>
<dbReference type="PANTHER" id="PTHR27002">
    <property type="entry name" value="RECEPTOR-LIKE SERINE/THREONINE-PROTEIN KINASE SD1-8"/>
    <property type="match status" value="1"/>
</dbReference>
<proteinExistence type="predicted"/>
<evidence type="ECO:0000256" key="2">
    <source>
        <dbReference type="ARBA" id="ARBA00022527"/>
    </source>
</evidence>
<keyword evidence="2" id="KW-0723">Serine/threonine-protein kinase</keyword>
<keyword evidence="3" id="KW-0808">Transferase</keyword>
<dbReference type="AlphaFoldDB" id="A0A453SKG9"/>
<reference evidence="10" key="4">
    <citation type="submission" date="2019-03" db="UniProtKB">
        <authorList>
            <consortium name="EnsemblPlants"/>
        </authorList>
    </citation>
    <scope>IDENTIFICATION</scope>
</reference>
<dbReference type="PROSITE" id="PS50011">
    <property type="entry name" value="PROTEIN_KINASE_DOM"/>
    <property type="match status" value="1"/>
</dbReference>
<reference evidence="10" key="3">
    <citation type="journal article" date="2017" name="Nature">
        <title>Genome sequence of the progenitor of the wheat D genome Aegilops tauschii.</title>
        <authorList>
            <person name="Luo M.C."/>
            <person name="Gu Y.Q."/>
            <person name="Puiu D."/>
            <person name="Wang H."/>
            <person name="Twardziok S.O."/>
            <person name="Deal K.R."/>
            <person name="Huo N."/>
            <person name="Zhu T."/>
            <person name="Wang L."/>
            <person name="Wang Y."/>
            <person name="McGuire P.E."/>
            <person name="Liu S."/>
            <person name="Long H."/>
            <person name="Ramasamy R.K."/>
            <person name="Rodriguez J.C."/>
            <person name="Van S.L."/>
            <person name="Yuan L."/>
            <person name="Wang Z."/>
            <person name="Xia Z."/>
            <person name="Xiao L."/>
            <person name="Anderson O.D."/>
            <person name="Ouyang S."/>
            <person name="Liang Y."/>
            <person name="Zimin A.V."/>
            <person name="Pertea G."/>
            <person name="Qi P."/>
            <person name="Bennetzen J.L."/>
            <person name="Dai X."/>
            <person name="Dawson M.W."/>
            <person name="Muller H.G."/>
            <person name="Kugler K."/>
            <person name="Rivarola-Duarte L."/>
            <person name="Spannagl M."/>
            <person name="Mayer K.F.X."/>
            <person name="Lu F.H."/>
            <person name="Bevan M.W."/>
            <person name="Leroy P."/>
            <person name="Li P."/>
            <person name="You F.M."/>
            <person name="Sun Q."/>
            <person name="Liu Z."/>
            <person name="Lyons E."/>
            <person name="Wicker T."/>
            <person name="Salzberg S.L."/>
            <person name="Devos K.M."/>
            <person name="Dvorak J."/>
        </authorList>
    </citation>
    <scope>NUCLEOTIDE SEQUENCE [LARGE SCALE GENOMIC DNA]</scope>
    <source>
        <strain evidence="10">cv. AL8/78</strain>
    </source>
</reference>
<evidence type="ECO:0000259" key="9">
    <source>
        <dbReference type="PROSITE" id="PS50011"/>
    </source>
</evidence>
<dbReference type="GO" id="GO:0005524">
    <property type="term" value="F:ATP binding"/>
    <property type="evidence" value="ECO:0007669"/>
    <property type="project" value="UniProtKB-KW"/>
</dbReference>
<keyword evidence="5" id="KW-0418">Kinase</keyword>
<reference evidence="11" key="1">
    <citation type="journal article" date="2014" name="Science">
        <title>Ancient hybridizations among the ancestral genomes of bread wheat.</title>
        <authorList>
            <consortium name="International Wheat Genome Sequencing Consortium,"/>
            <person name="Marcussen T."/>
            <person name="Sandve S.R."/>
            <person name="Heier L."/>
            <person name="Spannagl M."/>
            <person name="Pfeifer M."/>
            <person name="Jakobsen K.S."/>
            <person name="Wulff B.B."/>
            <person name="Steuernagel B."/>
            <person name="Mayer K.F."/>
            <person name="Olsen O.A."/>
        </authorList>
    </citation>
    <scope>NUCLEOTIDE SEQUENCE [LARGE SCALE GENOMIC DNA]</scope>
    <source>
        <strain evidence="11">cv. AL8/78</strain>
    </source>
</reference>
<keyword evidence="6" id="KW-0067">ATP-binding</keyword>
<evidence type="ECO:0000256" key="8">
    <source>
        <dbReference type="ARBA" id="ARBA00048679"/>
    </source>
</evidence>
<keyword evidence="11" id="KW-1185">Reference proteome</keyword>
<reference evidence="11" key="2">
    <citation type="journal article" date="2017" name="Nat. Plants">
        <title>The Aegilops tauschii genome reveals multiple impacts of transposons.</title>
        <authorList>
            <person name="Zhao G."/>
            <person name="Zou C."/>
            <person name="Li K."/>
            <person name="Wang K."/>
            <person name="Li T."/>
            <person name="Gao L."/>
            <person name="Zhang X."/>
            <person name="Wang H."/>
            <person name="Yang Z."/>
            <person name="Liu X."/>
            <person name="Jiang W."/>
            <person name="Mao L."/>
            <person name="Kong X."/>
            <person name="Jiao Y."/>
            <person name="Jia J."/>
        </authorList>
    </citation>
    <scope>NUCLEOTIDE SEQUENCE [LARGE SCALE GENOMIC DNA]</scope>
    <source>
        <strain evidence="11">cv. AL8/78</strain>
    </source>
</reference>
<comment type="catalytic activity">
    <reaction evidence="8">
        <text>L-seryl-[protein] + ATP = O-phospho-L-seryl-[protein] + ADP + H(+)</text>
        <dbReference type="Rhea" id="RHEA:17989"/>
        <dbReference type="Rhea" id="RHEA-COMP:9863"/>
        <dbReference type="Rhea" id="RHEA-COMP:11604"/>
        <dbReference type="ChEBI" id="CHEBI:15378"/>
        <dbReference type="ChEBI" id="CHEBI:29999"/>
        <dbReference type="ChEBI" id="CHEBI:30616"/>
        <dbReference type="ChEBI" id="CHEBI:83421"/>
        <dbReference type="ChEBI" id="CHEBI:456216"/>
        <dbReference type="EC" id="2.7.11.1"/>
    </reaction>
</comment>
<feature type="domain" description="Protein kinase" evidence="9">
    <location>
        <begin position="1"/>
        <end position="73"/>
    </location>
</feature>
<reference evidence="10" key="5">
    <citation type="journal article" date="2021" name="G3 (Bethesda)">
        <title>Aegilops tauschii genome assembly Aet v5.0 features greater sequence contiguity and improved annotation.</title>
        <authorList>
            <person name="Wang L."/>
            <person name="Zhu T."/>
            <person name="Rodriguez J.C."/>
            <person name="Deal K.R."/>
            <person name="Dubcovsky J."/>
            <person name="McGuire P.E."/>
            <person name="Lux T."/>
            <person name="Spannagl M."/>
            <person name="Mayer K.F.X."/>
            <person name="Baldrich P."/>
            <person name="Meyers B.C."/>
            <person name="Huo N."/>
            <person name="Gu Y.Q."/>
            <person name="Zhou H."/>
            <person name="Devos K.M."/>
            <person name="Bennetzen J.L."/>
            <person name="Unver T."/>
            <person name="Budak H."/>
            <person name="Gulick P.J."/>
            <person name="Galiba G."/>
            <person name="Kalapos B."/>
            <person name="Nelson D.R."/>
            <person name="Li P."/>
            <person name="You F.M."/>
            <person name="Luo M.C."/>
            <person name="Dvorak J."/>
        </authorList>
    </citation>
    <scope>NUCLEOTIDE SEQUENCE [LARGE SCALE GENOMIC DNA]</scope>
    <source>
        <strain evidence="10">cv. AL8/78</strain>
    </source>
</reference>
<evidence type="ECO:0000313" key="11">
    <source>
        <dbReference type="Proteomes" id="UP000015105"/>
    </source>
</evidence>
<dbReference type="GO" id="GO:0005886">
    <property type="term" value="C:plasma membrane"/>
    <property type="evidence" value="ECO:0007669"/>
    <property type="project" value="TreeGrafter"/>
</dbReference>
<sequence>MAVCFIYKAGRKPFTVNRSKRFKIITGLTEGIVYLHKHSMFWLLHRDLKPHNVLLDCSMIPKIADFGSARALS</sequence>
<dbReference type="InterPro" id="IPR000719">
    <property type="entry name" value="Prot_kinase_dom"/>
</dbReference>
<comment type="catalytic activity">
    <reaction evidence="7">
        <text>L-threonyl-[protein] + ATP = O-phospho-L-threonyl-[protein] + ADP + H(+)</text>
        <dbReference type="Rhea" id="RHEA:46608"/>
        <dbReference type="Rhea" id="RHEA-COMP:11060"/>
        <dbReference type="Rhea" id="RHEA-COMP:11605"/>
        <dbReference type="ChEBI" id="CHEBI:15378"/>
        <dbReference type="ChEBI" id="CHEBI:30013"/>
        <dbReference type="ChEBI" id="CHEBI:30616"/>
        <dbReference type="ChEBI" id="CHEBI:61977"/>
        <dbReference type="ChEBI" id="CHEBI:456216"/>
        <dbReference type="EC" id="2.7.11.1"/>
    </reaction>
</comment>
<dbReference type="EnsemblPlants" id="AET7Gv20974600.2">
    <property type="protein sequence ID" value="AET7Gv20974600.2"/>
    <property type="gene ID" value="AET7Gv20974600"/>
</dbReference>
<protein>
    <recommendedName>
        <fullName evidence="1">non-specific serine/threonine protein kinase</fullName>
        <ecNumber evidence="1">2.7.11.1</ecNumber>
    </recommendedName>
</protein>
<dbReference type="SUPFAM" id="SSF56112">
    <property type="entry name" value="Protein kinase-like (PK-like)"/>
    <property type="match status" value="1"/>
</dbReference>
<dbReference type="Proteomes" id="UP000015105">
    <property type="component" value="Chromosome 7D"/>
</dbReference>
<dbReference type="Gene3D" id="1.10.510.10">
    <property type="entry name" value="Transferase(Phosphotransferase) domain 1"/>
    <property type="match status" value="1"/>
</dbReference>
<dbReference type="GO" id="GO:0004674">
    <property type="term" value="F:protein serine/threonine kinase activity"/>
    <property type="evidence" value="ECO:0007669"/>
    <property type="project" value="UniProtKB-KW"/>
</dbReference>
<evidence type="ECO:0000256" key="4">
    <source>
        <dbReference type="ARBA" id="ARBA00022741"/>
    </source>
</evidence>
<dbReference type="FunFam" id="1.10.510.10:FF:001023">
    <property type="entry name" value="Os07g0541700 protein"/>
    <property type="match status" value="1"/>
</dbReference>
<dbReference type="Pfam" id="PF00069">
    <property type="entry name" value="Pkinase"/>
    <property type="match status" value="1"/>
</dbReference>
<keyword evidence="4" id="KW-0547">Nucleotide-binding</keyword>
<evidence type="ECO:0000313" key="10">
    <source>
        <dbReference type="EnsemblPlants" id="AET7Gv20974600.2"/>
    </source>
</evidence>
<evidence type="ECO:0000256" key="1">
    <source>
        <dbReference type="ARBA" id="ARBA00012513"/>
    </source>
</evidence>
<dbReference type="InterPro" id="IPR008271">
    <property type="entry name" value="Ser/Thr_kinase_AS"/>
</dbReference>
<evidence type="ECO:0000256" key="6">
    <source>
        <dbReference type="ARBA" id="ARBA00022840"/>
    </source>
</evidence>
<dbReference type="Gramene" id="AET7Gv20974600.2">
    <property type="protein sequence ID" value="AET7Gv20974600.2"/>
    <property type="gene ID" value="AET7Gv20974600"/>
</dbReference>
<dbReference type="PANTHER" id="PTHR27002:SF1082">
    <property type="entry name" value="OS06G0693000 PROTEIN"/>
    <property type="match status" value="1"/>
</dbReference>
<organism evidence="10 11">
    <name type="scientific">Aegilops tauschii subsp. strangulata</name>
    <name type="common">Goatgrass</name>
    <dbReference type="NCBI Taxonomy" id="200361"/>
    <lineage>
        <taxon>Eukaryota</taxon>
        <taxon>Viridiplantae</taxon>
        <taxon>Streptophyta</taxon>
        <taxon>Embryophyta</taxon>
        <taxon>Tracheophyta</taxon>
        <taxon>Spermatophyta</taxon>
        <taxon>Magnoliopsida</taxon>
        <taxon>Liliopsida</taxon>
        <taxon>Poales</taxon>
        <taxon>Poaceae</taxon>
        <taxon>BOP clade</taxon>
        <taxon>Pooideae</taxon>
        <taxon>Triticodae</taxon>
        <taxon>Triticeae</taxon>
        <taxon>Triticinae</taxon>
        <taxon>Aegilops</taxon>
    </lineage>
</organism>
<evidence type="ECO:0000256" key="7">
    <source>
        <dbReference type="ARBA" id="ARBA00047899"/>
    </source>
</evidence>
<accession>A0A453SKG9</accession>
<name>A0A453SKG9_AEGTS</name>
<dbReference type="InterPro" id="IPR011009">
    <property type="entry name" value="Kinase-like_dom_sf"/>
</dbReference>
<dbReference type="PROSITE" id="PS00108">
    <property type="entry name" value="PROTEIN_KINASE_ST"/>
    <property type="match status" value="1"/>
</dbReference>